<dbReference type="PROSITE" id="PS01009">
    <property type="entry name" value="CRISP_1"/>
    <property type="match status" value="1"/>
</dbReference>
<accession>A0A1Q3DCQ6</accession>
<dbReference type="SMART" id="SM00198">
    <property type="entry name" value="SCP"/>
    <property type="match status" value="1"/>
</dbReference>
<comment type="caution">
    <text evidence="3">The sequence shown here is derived from an EMBL/GenBank/DDBJ whole genome shotgun (WGS) entry which is preliminary data.</text>
</comment>
<proteinExistence type="predicted"/>
<feature type="compositionally biased region" description="Basic residues" evidence="1">
    <location>
        <begin position="31"/>
        <end position="46"/>
    </location>
</feature>
<organism evidence="3 4">
    <name type="scientific">Cephalotus follicularis</name>
    <name type="common">Albany pitcher plant</name>
    <dbReference type="NCBI Taxonomy" id="3775"/>
    <lineage>
        <taxon>Eukaryota</taxon>
        <taxon>Viridiplantae</taxon>
        <taxon>Streptophyta</taxon>
        <taxon>Embryophyta</taxon>
        <taxon>Tracheophyta</taxon>
        <taxon>Spermatophyta</taxon>
        <taxon>Magnoliopsida</taxon>
        <taxon>eudicotyledons</taxon>
        <taxon>Gunneridae</taxon>
        <taxon>Pentapetalae</taxon>
        <taxon>rosids</taxon>
        <taxon>fabids</taxon>
        <taxon>Oxalidales</taxon>
        <taxon>Cephalotaceae</taxon>
        <taxon>Cephalotus</taxon>
    </lineage>
</organism>
<feature type="compositionally biased region" description="Low complexity" evidence="1">
    <location>
        <begin position="10"/>
        <end position="22"/>
    </location>
</feature>
<dbReference type="InParanoid" id="A0A1Q3DCQ6"/>
<evidence type="ECO:0000259" key="2">
    <source>
        <dbReference type="SMART" id="SM00198"/>
    </source>
</evidence>
<dbReference type="Proteomes" id="UP000187406">
    <property type="component" value="Unassembled WGS sequence"/>
</dbReference>
<dbReference type="InterPro" id="IPR018244">
    <property type="entry name" value="Allrgn_V5/Tpx1_CS"/>
</dbReference>
<dbReference type="PRINTS" id="PR00837">
    <property type="entry name" value="V5TPXLIKE"/>
</dbReference>
<dbReference type="Pfam" id="PF00188">
    <property type="entry name" value="CAP"/>
    <property type="match status" value="1"/>
</dbReference>
<dbReference type="PANTHER" id="PTHR10334">
    <property type="entry name" value="CYSTEINE-RICH SECRETORY PROTEIN-RELATED"/>
    <property type="match status" value="1"/>
</dbReference>
<name>A0A1Q3DCQ6_CEPFO</name>
<feature type="region of interest" description="Disordered" evidence="1">
    <location>
        <begin position="189"/>
        <end position="209"/>
    </location>
</feature>
<dbReference type="InterPro" id="IPR001283">
    <property type="entry name" value="CRISP-related"/>
</dbReference>
<dbReference type="STRING" id="3775.A0A1Q3DCQ6"/>
<reference evidence="4" key="1">
    <citation type="submission" date="2016-04" db="EMBL/GenBank/DDBJ databases">
        <title>Cephalotus genome sequencing.</title>
        <authorList>
            <person name="Fukushima K."/>
            <person name="Hasebe M."/>
            <person name="Fang X."/>
        </authorList>
    </citation>
    <scope>NUCLEOTIDE SEQUENCE [LARGE SCALE GENOMIC DNA]</scope>
    <source>
        <strain evidence="4">cv. St1</strain>
    </source>
</reference>
<dbReference type="EMBL" id="BDDD01006148">
    <property type="protein sequence ID" value="GAV90326.1"/>
    <property type="molecule type" value="Genomic_DNA"/>
</dbReference>
<dbReference type="AlphaFoldDB" id="A0A1Q3DCQ6"/>
<sequence length="209" mass="23832">MDQPTPLPINNSNTNSSSSNSNIQNHARYQGVHKHSRRHHHHHHPPRIGPPRAQTEEEEFLEAHNKVRIQLGLPPFEWDPEIAGYALMWANKRQFDCGMLHSYGPFGENLFWGLRHHWTPTDIVNSWISEAEFYDPTSNQCDPQRDCGHYTQVIWRDTIKVGCARITCGFGLGLLAVCSYDPPGNYEGENPLISYNDPPPDVPTDTTPE</sequence>
<keyword evidence="4" id="KW-1185">Reference proteome</keyword>
<dbReference type="OrthoDB" id="337038at2759"/>
<dbReference type="CDD" id="cd05381">
    <property type="entry name" value="CAP_PR-1"/>
    <property type="match status" value="1"/>
</dbReference>
<feature type="region of interest" description="Disordered" evidence="1">
    <location>
        <begin position="1"/>
        <end position="56"/>
    </location>
</feature>
<evidence type="ECO:0000313" key="3">
    <source>
        <dbReference type="EMBL" id="GAV90326.1"/>
    </source>
</evidence>
<dbReference type="InterPro" id="IPR035940">
    <property type="entry name" value="CAP_sf"/>
</dbReference>
<gene>
    <name evidence="3" type="ORF">CFOL_v3_33735</name>
</gene>
<dbReference type="SUPFAM" id="SSF55797">
    <property type="entry name" value="PR-1-like"/>
    <property type="match status" value="1"/>
</dbReference>
<evidence type="ECO:0000313" key="4">
    <source>
        <dbReference type="Proteomes" id="UP000187406"/>
    </source>
</evidence>
<dbReference type="Gene3D" id="3.40.33.10">
    <property type="entry name" value="CAP"/>
    <property type="match status" value="1"/>
</dbReference>
<dbReference type="FunFam" id="3.40.33.10:FF:000004">
    <property type="entry name" value="CAP, cysteine-rich secretory protein, antigen 5"/>
    <property type="match status" value="1"/>
</dbReference>
<dbReference type="InterPro" id="IPR014044">
    <property type="entry name" value="CAP_dom"/>
</dbReference>
<evidence type="ECO:0000256" key="1">
    <source>
        <dbReference type="SAM" id="MobiDB-lite"/>
    </source>
</evidence>
<dbReference type="GO" id="GO:0005576">
    <property type="term" value="C:extracellular region"/>
    <property type="evidence" value="ECO:0007669"/>
    <property type="project" value="InterPro"/>
</dbReference>
<protein>
    <submittedName>
        <fullName evidence="3">CAP domain-containing protein</fullName>
    </submittedName>
</protein>
<feature type="domain" description="SCP" evidence="2">
    <location>
        <begin position="55"/>
        <end position="188"/>
    </location>
</feature>